<evidence type="ECO:0000259" key="9">
    <source>
        <dbReference type="PROSITE" id="PS50156"/>
    </source>
</evidence>
<dbReference type="GO" id="GO:0005886">
    <property type="term" value="C:plasma membrane"/>
    <property type="evidence" value="ECO:0007669"/>
    <property type="project" value="UniProtKB-SubCell"/>
</dbReference>
<dbReference type="InterPro" id="IPR050545">
    <property type="entry name" value="Mycobact_MmpL"/>
</dbReference>
<evidence type="ECO:0000256" key="8">
    <source>
        <dbReference type="SAM" id="Phobius"/>
    </source>
</evidence>
<dbReference type="SUPFAM" id="SSF82866">
    <property type="entry name" value="Multidrug efflux transporter AcrB transmembrane domain"/>
    <property type="match status" value="2"/>
</dbReference>
<feature type="transmembrane region" description="Helical" evidence="8">
    <location>
        <begin position="268"/>
        <end position="289"/>
    </location>
</feature>
<name>A0A9E7UCT6_9EURY</name>
<dbReference type="EMBL" id="CP104003">
    <property type="protein sequence ID" value="UWM56627.1"/>
    <property type="molecule type" value="Genomic_DNA"/>
</dbReference>
<protein>
    <submittedName>
        <fullName evidence="10">MMPL family transporter</fullName>
    </submittedName>
</protein>
<evidence type="ECO:0000256" key="4">
    <source>
        <dbReference type="ARBA" id="ARBA00022692"/>
    </source>
</evidence>
<evidence type="ECO:0000256" key="3">
    <source>
        <dbReference type="ARBA" id="ARBA00022475"/>
    </source>
</evidence>
<sequence>MAGPVDYQRFIDAADDQIVNHPKRIVVVFLVLTAIFAGGLANVSTDAGTEGFTQDVPAQRAFEDVQREFGPSFSTDTGSTQLIQTGQNVLSQREMLRMLEVQQRLQDADGLRVDSTSGVASIVARTLDPSATTLEQQIAAIERATPGQIDRAVRQADDRGGIRGLVSRDYNREAASASATIGVVTHELPGGVSESAGQGGSSPLTPIQLRAQYITSTVDGDIRVFGNGIISAEFGNVIGDSLIIVIPAAVFFIFLFLVVAYRDLMDLLLGLFCLLMTIVWTFGFMGLAGIPFNQILIAVPPLLLAVGIDFGIHAVNRYREERVLGYDIDDSMTTATDQLLVAFFIVTGTTVIGFSANLTSALPPISDFGIVASVGIVFTFLIFGVFLPAAKVSLDRARQKYPIPTFSQTPLGQEGSAFGRALTGGVGIARRAPVVFVLLMLAVSAGAGVYATDIDTSFTNEDFLPPEENPAYLQSLPEPFKPSEYTVTRDLNFLEEKFAVSQSASVIMYVEGPLREDSALESIHRAGEDPPDSFVRSNGQAEATGIISVIEQRAASDPEFRDLVQRNDANGNGIPDDNLEQVYDYLFASSSAGEAREYLTEDYRSTQIIYSVEADATQAETTADAQELEGNFRFAATATGGTVVFQAISDLILQSALTSLAVALAGTAVFLLFIYWVLEGRPSLGLANLFPIVVTVALVAGSMRLAGISFNAFTATILGLTIGLGIDYSVHVVHRFADEYHEYDLFTALERTVRGTGGALAGSMLTTVFGIGVLVLSVFPAIGQFGLLAALSVFYAFVSSLLVLPSTLVVWARVFDGGGGAAAPESGTTEPAAAEAPAEKSGGDGETPA</sequence>
<feature type="transmembrane region" description="Helical" evidence="8">
    <location>
        <begin position="242"/>
        <end position="261"/>
    </location>
</feature>
<feature type="domain" description="SSD" evidence="9">
    <location>
        <begin position="268"/>
        <end position="393"/>
    </location>
</feature>
<comment type="subcellular location">
    <subcellularLocation>
        <location evidence="1">Cell membrane</location>
        <topology evidence="1">Multi-pass membrane protein</topology>
    </subcellularLocation>
</comment>
<keyword evidence="4 8" id="KW-0812">Transmembrane</keyword>
<gene>
    <name evidence="10" type="ORF">N0B31_10105</name>
</gene>
<evidence type="ECO:0000256" key="1">
    <source>
        <dbReference type="ARBA" id="ARBA00004651"/>
    </source>
</evidence>
<reference evidence="10" key="1">
    <citation type="submission" date="2022-09" db="EMBL/GenBank/DDBJ databases">
        <title>Diverse halophilic archaea isolated from saline environments.</title>
        <authorList>
            <person name="Cui H.-L."/>
        </authorList>
    </citation>
    <scope>NUCLEOTIDE SEQUENCE</scope>
    <source>
        <strain evidence="10">ZS-35-S2</strain>
    </source>
</reference>
<feature type="region of interest" description="Disordered" evidence="7">
    <location>
        <begin position="820"/>
        <end position="849"/>
    </location>
</feature>
<feature type="transmembrane region" description="Helical" evidence="8">
    <location>
        <begin position="295"/>
        <end position="318"/>
    </location>
</feature>
<dbReference type="PANTHER" id="PTHR33406:SF6">
    <property type="entry name" value="MEMBRANE PROTEIN YDGH-RELATED"/>
    <property type="match status" value="1"/>
</dbReference>
<dbReference type="RefSeq" id="WP_260643741.1">
    <property type="nucleotide sequence ID" value="NZ_CP104003.1"/>
</dbReference>
<accession>A0A9E7UCT6</accession>
<keyword evidence="6 8" id="KW-0472">Membrane</keyword>
<dbReference type="InterPro" id="IPR000731">
    <property type="entry name" value="SSD"/>
</dbReference>
<feature type="transmembrane region" description="Helical" evidence="8">
    <location>
        <begin position="785"/>
        <end position="804"/>
    </location>
</feature>
<organism evidence="10 11">
    <name type="scientific">Salinirubellus salinus</name>
    <dbReference type="NCBI Taxonomy" id="1364945"/>
    <lineage>
        <taxon>Archaea</taxon>
        <taxon>Methanobacteriati</taxon>
        <taxon>Methanobacteriota</taxon>
        <taxon>Stenosarchaea group</taxon>
        <taxon>Halobacteria</taxon>
        <taxon>Halobacteriales</taxon>
        <taxon>Natronomonadaceae</taxon>
        <taxon>Salinirubellus</taxon>
    </lineage>
</organism>
<dbReference type="AlphaFoldDB" id="A0A9E7UCT6"/>
<keyword evidence="3" id="KW-1003">Cell membrane</keyword>
<dbReference type="Gene3D" id="1.20.1640.10">
    <property type="entry name" value="Multidrug efflux transporter AcrB transmembrane domain"/>
    <property type="match status" value="2"/>
</dbReference>
<evidence type="ECO:0000256" key="5">
    <source>
        <dbReference type="ARBA" id="ARBA00022989"/>
    </source>
</evidence>
<dbReference type="Pfam" id="PF03176">
    <property type="entry name" value="MMPL"/>
    <property type="match status" value="2"/>
</dbReference>
<evidence type="ECO:0000313" key="10">
    <source>
        <dbReference type="EMBL" id="UWM56627.1"/>
    </source>
</evidence>
<feature type="transmembrane region" description="Helical" evidence="8">
    <location>
        <begin position="758"/>
        <end position="779"/>
    </location>
</feature>
<feature type="domain" description="SSD" evidence="9">
    <location>
        <begin position="650"/>
        <end position="810"/>
    </location>
</feature>
<keyword evidence="5 8" id="KW-1133">Transmembrane helix</keyword>
<dbReference type="GeneID" id="74942777"/>
<dbReference type="Proteomes" id="UP001057580">
    <property type="component" value="Chromosome"/>
</dbReference>
<feature type="transmembrane region" description="Helical" evidence="8">
    <location>
        <begin position="432"/>
        <end position="451"/>
    </location>
</feature>
<evidence type="ECO:0000256" key="2">
    <source>
        <dbReference type="ARBA" id="ARBA00010157"/>
    </source>
</evidence>
<feature type="transmembrane region" description="Helical" evidence="8">
    <location>
        <begin position="656"/>
        <end position="678"/>
    </location>
</feature>
<dbReference type="PANTHER" id="PTHR33406">
    <property type="entry name" value="MEMBRANE PROTEIN MJ1562-RELATED"/>
    <property type="match status" value="1"/>
</dbReference>
<proteinExistence type="inferred from homology"/>
<feature type="transmembrane region" description="Helical" evidence="8">
    <location>
        <begin position="685"/>
        <end position="706"/>
    </location>
</feature>
<feature type="transmembrane region" description="Helical" evidence="8">
    <location>
        <begin position="712"/>
        <end position="737"/>
    </location>
</feature>
<evidence type="ECO:0000313" key="11">
    <source>
        <dbReference type="Proteomes" id="UP001057580"/>
    </source>
</evidence>
<feature type="transmembrane region" description="Helical" evidence="8">
    <location>
        <begin position="25"/>
        <end position="43"/>
    </location>
</feature>
<comment type="similarity">
    <text evidence="2">Belongs to the resistance-nodulation-cell division (RND) (TC 2.A.6) family. MmpL subfamily.</text>
</comment>
<evidence type="ECO:0000256" key="6">
    <source>
        <dbReference type="ARBA" id="ARBA00023136"/>
    </source>
</evidence>
<feature type="transmembrane region" description="Helical" evidence="8">
    <location>
        <begin position="368"/>
        <end position="390"/>
    </location>
</feature>
<feature type="transmembrane region" description="Helical" evidence="8">
    <location>
        <begin position="339"/>
        <end position="356"/>
    </location>
</feature>
<feature type="compositionally biased region" description="Low complexity" evidence="7">
    <location>
        <begin position="822"/>
        <end position="836"/>
    </location>
</feature>
<dbReference type="KEGG" id="ssai:N0B31_10105"/>
<dbReference type="PROSITE" id="PS50156">
    <property type="entry name" value="SSD"/>
    <property type="match status" value="2"/>
</dbReference>
<keyword evidence="11" id="KW-1185">Reference proteome</keyword>
<dbReference type="InterPro" id="IPR004869">
    <property type="entry name" value="MMPL_dom"/>
</dbReference>
<evidence type="ECO:0000256" key="7">
    <source>
        <dbReference type="SAM" id="MobiDB-lite"/>
    </source>
</evidence>